<gene>
    <name evidence="1" type="ORF">FKG94_11320</name>
</gene>
<sequence>MAFSYFRNRAIKSYARELPRLLNKRYGNSKHYTKGQVLRTVEYAGLSKKYVNYAYGLFCGFDQFQQSLEQNKYFKEVKGYLAEKYFGGDADFSTADVHGINASFLGDGIGGGGSDGAGN</sequence>
<dbReference type="Proteomes" id="UP000319732">
    <property type="component" value="Unassembled WGS sequence"/>
</dbReference>
<dbReference type="AlphaFoldDB" id="A0A545TQQ5"/>
<reference evidence="1 2" key="1">
    <citation type="submission" date="2019-06" db="EMBL/GenBank/DDBJ databases">
        <title>Whole genome sequence for Cellvibrionaceae sp. R142.</title>
        <authorList>
            <person name="Wang G."/>
        </authorList>
    </citation>
    <scope>NUCLEOTIDE SEQUENCE [LARGE SCALE GENOMIC DNA]</scope>
    <source>
        <strain evidence="1 2">R142</strain>
    </source>
</reference>
<protein>
    <submittedName>
        <fullName evidence="1">Uncharacterized protein</fullName>
    </submittedName>
</protein>
<evidence type="ECO:0000313" key="2">
    <source>
        <dbReference type="Proteomes" id="UP000319732"/>
    </source>
</evidence>
<dbReference type="OrthoDB" id="6057961at2"/>
<organism evidence="1 2">
    <name type="scientific">Exilibacterium tricleocarpae</name>
    <dbReference type="NCBI Taxonomy" id="2591008"/>
    <lineage>
        <taxon>Bacteria</taxon>
        <taxon>Pseudomonadati</taxon>
        <taxon>Pseudomonadota</taxon>
        <taxon>Gammaproteobacteria</taxon>
        <taxon>Cellvibrionales</taxon>
        <taxon>Cellvibrionaceae</taxon>
        <taxon>Exilibacterium</taxon>
    </lineage>
</organism>
<comment type="caution">
    <text evidence="1">The sequence shown here is derived from an EMBL/GenBank/DDBJ whole genome shotgun (WGS) entry which is preliminary data.</text>
</comment>
<accession>A0A545TQQ5</accession>
<keyword evidence="2" id="KW-1185">Reference proteome</keyword>
<proteinExistence type="predicted"/>
<evidence type="ECO:0000313" key="1">
    <source>
        <dbReference type="EMBL" id="TQV79451.1"/>
    </source>
</evidence>
<dbReference type="EMBL" id="VHSG01000011">
    <property type="protein sequence ID" value="TQV79451.1"/>
    <property type="molecule type" value="Genomic_DNA"/>
</dbReference>
<dbReference type="RefSeq" id="WP_142904341.1">
    <property type="nucleotide sequence ID" value="NZ_ML660092.1"/>
</dbReference>
<dbReference type="InterPro" id="IPR046689">
    <property type="entry name" value="DUF6559"/>
</dbReference>
<dbReference type="Pfam" id="PF20196">
    <property type="entry name" value="DUF6559"/>
    <property type="match status" value="1"/>
</dbReference>
<name>A0A545TQQ5_9GAMM</name>